<keyword evidence="8 12" id="KW-0238">DNA-binding</keyword>
<comment type="caution">
    <text evidence="15">The sequence shown here is derived from an EMBL/GenBank/DDBJ whole genome shotgun (WGS) entry which is preliminary data.</text>
</comment>
<evidence type="ECO:0000256" key="11">
    <source>
        <dbReference type="NCBIfam" id="TIGR00665"/>
    </source>
</evidence>
<keyword evidence="3 12" id="KW-0235">DNA replication</keyword>
<comment type="similarity">
    <text evidence="1 12">Belongs to the helicase family. DnaB subfamily.</text>
</comment>
<evidence type="ECO:0000256" key="7">
    <source>
        <dbReference type="ARBA" id="ARBA00022840"/>
    </source>
</evidence>
<keyword evidence="5 12" id="KW-0378">Hydrolase</keyword>
<feature type="domain" description="SF4 helicase" evidence="14">
    <location>
        <begin position="195"/>
        <end position="461"/>
    </location>
</feature>
<evidence type="ECO:0000256" key="4">
    <source>
        <dbReference type="ARBA" id="ARBA00022741"/>
    </source>
</evidence>
<dbReference type="CDD" id="cd00984">
    <property type="entry name" value="DnaB_C"/>
    <property type="match status" value="1"/>
</dbReference>
<dbReference type="Proteomes" id="UP000286931">
    <property type="component" value="Unassembled WGS sequence"/>
</dbReference>
<dbReference type="InterPro" id="IPR027417">
    <property type="entry name" value="P-loop_NTPase"/>
</dbReference>
<dbReference type="EC" id="5.6.2.3" evidence="11 12"/>
<dbReference type="Gene3D" id="1.10.860.10">
    <property type="entry name" value="DNAb Helicase, Chain A"/>
    <property type="match status" value="1"/>
</dbReference>
<evidence type="ECO:0000256" key="8">
    <source>
        <dbReference type="ARBA" id="ARBA00023125"/>
    </source>
</evidence>
<dbReference type="SUPFAM" id="SSF52540">
    <property type="entry name" value="P-loop containing nucleoside triphosphate hydrolases"/>
    <property type="match status" value="1"/>
</dbReference>
<keyword evidence="16" id="KW-1185">Reference proteome</keyword>
<keyword evidence="4 12" id="KW-0547">Nucleotide-binding</keyword>
<dbReference type="GO" id="GO:0043139">
    <property type="term" value="F:5'-3' DNA helicase activity"/>
    <property type="evidence" value="ECO:0007669"/>
    <property type="project" value="UniProtKB-EC"/>
</dbReference>
<dbReference type="FunFam" id="3.40.50.300:FF:000351">
    <property type="entry name" value="Replicative DNA helicase"/>
    <property type="match status" value="1"/>
</dbReference>
<evidence type="ECO:0000256" key="1">
    <source>
        <dbReference type="ARBA" id="ARBA00008428"/>
    </source>
</evidence>
<dbReference type="Pfam" id="PF03796">
    <property type="entry name" value="DnaB_C"/>
    <property type="match status" value="1"/>
</dbReference>
<keyword evidence="2 12" id="KW-0639">Primosome</keyword>
<dbReference type="GO" id="GO:0006269">
    <property type="term" value="P:DNA replication, synthesis of primer"/>
    <property type="evidence" value="ECO:0007669"/>
    <property type="project" value="UniProtKB-UniRule"/>
</dbReference>
<evidence type="ECO:0000256" key="13">
    <source>
        <dbReference type="SAM" id="MobiDB-lite"/>
    </source>
</evidence>
<comment type="function">
    <text evidence="12">The main replicative DNA helicase, it participates in initiation and elongation during chromosome replication. Travels ahead of the DNA replisome, separating dsDNA into templates for DNA synthesis. A processive ATP-dependent 5'-3' DNA helicase it has DNA-dependent ATPase activity.</text>
</comment>
<protein>
    <recommendedName>
        <fullName evidence="11 12">Replicative DNA helicase</fullName>
        <ecNumber evidence="11 12">5.6.2.3</ecNumber>
    </recommendedName>
</protein>
<keyword evidence="6 12" id="KW-0347">Helicase</keyword>
<evidence type="ECO:0000256" key="5">
    <source>
        <dbReference type="ARBA" id="ARBA00022801"/>
    </source>
</evidence>
<dbReference type="PANTHER" id="PTHR30153">
    <property type="entry name" value="REPLICATIVE DNA HELICASE DNAB"/>
    <property type="match status" value="1"/>
</dbReference>
<keyword evidence="9" id="KW-0413">Isomerase</keyword>
<dbReference type="SUPFAM" id="SSF48024">
    <property type="entry name" value="N-terminal domain of DnaB helicase"/>
    <property type="match status" value="1"/>
</dbReference>
<feature type="region of interest" description="Disordered" evidence="13">
    <location>
        <begin position="1"/>
        <end position="26"/>
    </location>
</feature>
<dbReference type="Pfam" id="PF00772">
    <property type="entry name" value="DnaB"/>
    <property type="match status" value="1"/>
</dbReference>
<dbReference type="PANTHER" id="PTHR30153:SF2">
    <property type="entry name" value="REPLICATIVE DNA HELICASE"/>
    <property type="match status" value="1"/>
</dbReference>
<dbReference type="GO" id="GO:0005524">
    <property type="term" value="F:ATP binding"/>
    <property type="evidence" value="ECO:0007669"/>
    <property type="project" value="UniProtKB-UniRule"/>
</dbReference>
<evidence type="ECO:0000313" key="15">
    <source>
        <dbReference type="EMBL" id="GCE01544.1"/>
    </source>
</evidence>
<gene>
    <name evidence="15" type="ORF">EHYA_09310</name>
</gene>
<dbReference type="GO" id="GO:1990077">
    <property type="term" value="C:primosome complex"/>
    <property type="evidence" value="ECO:0007669"/>
    <property type="project" value="UniProtKB-UniRule"/>
</dbReference>
<dbReference type="InterPro" id="IPR007693">
    <property type="entry name" value="DNA_helicase_DnaB-like_N"/>
</dbReference>
<dbReference type="FunFam" id="1.10.860.10:FF:000001">
    <property type="entry name" value="Replicative DNA helicase"/>
    <property type="match status" value="1"/>
</dbReference>
<evidence type="ECO:0000313" key="16">
    <source>
        <dbReference type="Proteomes" id="UP000286931"/>
    </source>
</evidence>
<dbReference type="SMART" id="SM00382">
    <property type="entry name" value="AAA"/>
    <property type="match status" value="1"/>
</dbReference>
<comment type="catalytic activity">
    <reaction evidence="10 12">
        <text>ATP + H2O = ADP + phosphate + H(+)</text>
        <dbReference type="Rhea" id="RHEA:13065"/>
        <dbReference type="ChEBI" id="CHEBI:15377"/>
        <dbReference type="ChEBI" id="CHEBI:15378"/>
        <dbReference type="ChEBI" id="CHEBI:30616"/>
        <dbReference type="ChEBI" id="CHEBI:43474"/>
        <dbReference type="ChEBI" id="CHEBI:456216"/>
        <dbReference type="EC" id="5.6.2.3"/>
    </reaction>
</comment>
<dbReference type="PROSITE" id="PS51199">
    <property type="entry name" value="SF4_HELICASE"/>
    <property type="match status" value="1"/>
</dbReference>
<dbReference type="AlphaFoldDB" id="A0A401Z3X1"/>
<dbReference type="GO" id="GO:0003677">
    <property type="term" value="F:DNA binding"/>
    <property type="evidence" value="ECO:0007669"/>
    <property type="project" value="UniProtKB-UniRule"/>
</dbReference>
<dbReference type="InterPro" id="IPR036185">
    <property type="entry name" value="DNA_heli_DnaB-like_N_sf"/>
</dbReference>
<dbReference type="EMBL" id="BIFH01000050">
    <property type="protein sequence ID" value="GCE01544.1"/>
    <property type="molecule type" value="Genomic_DNA"/>
</dbReference>
<name>A0A401Z3X1_9ACTN</name>
<evidence type="ECO:0000256" key="6">
    <source>
        <dbReference type="ARBA" id="ARBA00022806"/>
    </source>
</evidence>
<accession>A0A401Z3X1</accession>
<organism evidence="15 16">
    <name type="scientific">Embleya hyalina</name>
    <dbReference type="NCBI Taxonomy" id="516124"/>
    <lineage>
        <taxon>Bacteria</taxon>
        <taxon>Bacillati</taxon>
        <taxon>Actinomycetota</taxon>
        <taxon>Actinomycetes</taxon>
        <taxon>Kitasatosporales</taxon>
        <taxon>Streptomycetaceae</taxon>
        <taxon>Embleya</taxon>
    </lineage>
</organism>
<dbReference type="InterPro" id="IPR016136">
    <property type="entry name" value="DNA_helicase_N/primase_C"/>
</dbReference>
<dbReference type="GO" id="GO:0005829">
    <property type="term" value="C:cytosol"/>
    <property type="evidence" value="ECO:0007669"/>
    <property type="project" value="TreeGrafter"/>
</dbReference>
<evidence type="ECO:0000256" key="9">
    <source>
        <dbReference type="ARBA" id="ARBA00023235"/>
    </source>
</evidence>
<dbReference type="InterPro" id="IPR003593">
    <property type="entry name" value="AAA+_ATPase"/>
</dbReference>
<evidence type="ECO:0000256" key="10">
    <source>
        <dbReference type="ARBA" id="ARBA00048954"/>
    </source>
</evidence>
<dbReference type="InterPro" id="IPR007694">
    <property type="entry name" value="DNA_helicase_DnaB-like_C"/>
</dbReference>
<evidence type="ECO:0000259" key="14">
    <source>
        <dbReference type="PROSITE" id="PS51199"/>
    </source>
</evidence>
<dbReference type="InterPro" id="IPR007692">
    <property type="entry name" value="DNA_helicase_DnaB"/>
</dbReference>
<sequence>MTVIAPRSGGHDASDDGGLGPMPPNDIEAEQSVLGSMMLSKAAIEEVVEVLGRRGGQQFHRPAHVLVYAAIVDLYARGNPVDAILLRDELTKRGEIDRVGGAPYLHTLISSVPTTGSAGYYARIVVEQATLKRLAEVGTRIVQMAHSAPDDVDQVLDRAADDLARVGQGGEQRDVTNTLGALLPGVLADIERNQTEGGTKGVMTGFADVDGLTNGLQAGQMIIIAGRPGMGKTTFAIDIARHAALACGRKVAFFSLEMHRDELVQRIISAEARVALHHLRGTEMTPHDWDRVTAAMNKLSSDNLFITDGANTTLTQIKAECRRIKQRHGGLDLIVIDYLQLLGGSGGRAENRQAEVSEISRNTKLLAKELEIPVLALSQLNRGAENREDKTPRLAELRESGSLEQDSDVVFLLHRDDAYTKESPRAGEADVIVAKHRNGATPTITLAFQGHYSRFRDMPRA</sequence>
<reference evidence="15 16" key="1">
    <citation type="submission" date="2018-12" db="EMBL/GenBank/DDBJ databases">
        <title>Draft genome sequence of Embleya hyalina NBRC 13850T.</title>
        <authorList>
            <person name="Komaki H."/>
            <person name="Hosoyama A."/>
            <person name="Kimura A."/>
            <person name="Ichikawa N."/>
            <person name="Tamura T."/>
        </authorList>
    </citation>
    <scope>NUCLEOTIDE SEQUENCE [LARGE SCALE GENOMIC DNA]</scope>
    <source>
        <strain evidence="15 16">NBRC 13850</strain>
    </source>
</reference>
<proteinExistence type="inferred from homology"/>
<dbReference type="NCBIfam" id="TIGR00665">
    <property type="entry name" value="DnaB"/>
    <property type="match status" value="1"/>
</dbReference>
<keyword evidence="7 12" id="KW-0067">ATP-binding</keyword>
<evidence type="ECO:0000256" key="3">
    <source>
        <dbReference type="ARBA" id="ARBA00022705"/>
    </source>
</evidence>
<dbReference type="Gene3D" id="3.40.50.300">
    <property type="entry name" value="P-loop containing nucleotide triphosphate hydrolases"/>
    <property type="match status" value="1"/>
</dbReference>
<evidence type="ECO:0000256" key="12">
    <source>
        <dbReference type="RuleBase" id="RU362085"/>
    </source>
</evidence>
<evidence type="ECO:0000256" key="2">
    <source>
        <dbReference type="ARBA" id="ARBA00022515"/>
    </source>
</evidence>
<dbReference type="GO" id="GO:0016887">
    <property type="term" value="F:ATP hydrolysis activity"/>
    <property type="evidence" value="ECO:0007669"/>
    <property type="project" value="RHEA"/>
</dbReference>